<name>A0A7C1T5X7_UNCKA</name>
<keyword evidence="2 3" id="KW-0687">Ribonucleoprotein</keyword>
<dbReference type="GO" id="GO:0006412">
    <property type="term" value="P:translation"/>
    <property type="evidence" value="ECO:0007669"/>
    <property type="project" value="InterPro"/>
</dbReference>
<evidence type="ECO:0000313" key="5">
    <source>
        <dbReference type="EMBL" id="HEB14019.1"/>
    </source>
</evidence>
<comment type="caution">
    <text evidence="5">The sequence shown here is derived from an EMBL/GenBank/DDBJ whole genome shotgun (WGS) entry which is preliminary data.</text>
</comment>
<dbReference type="Gene3D" id="4.10.640.10">
    <property type="entry name" value="Ribosomal protein S18"/>
    <property type="match status" value="1"/>
</dbReference>
<dbReference type="PRINTS" id="PR00974">
    <property type="entry name" value="RIBOSOMALS18"/>
</dbReference>
<dbReference type="SUPFAM" id="SSF46911">
    <property type="entry name" value="Ribosomal protein S18"/>
    <property type="match status" value="1"/>
</dbReference>
<dbReference type="Pfam" id="PF01084">
    <property type="entry name" value="Ribosomal_S18"/>
    <property type="match status" value="1"/>
</dbReference>
<dbReference type="InterPro" id="IPR036870">
    <property type="entry name" value="Ribosomal_bS18_sf"/>
</dbReference>
<sequence length="88" mass="10374">MPRKFQKTTSRSKSRRPRRSRVRSRCYFCDKGTDPLETGEDILLRFLTRRGKIRPQTRSGLCSKHQRVLSRAIKRGRNLGTLPYRIIA</sequence>
<accession>A0A7C1T5X7</accession>
<dbReference type="GO" id="GO:0003735">
    <property type="term" value="F:structural constituent of ribosome"/>
    <property type="evidence" value="ECO:0007669"/>
    <property type="project" value="InterPro"/>
</dbReference>
<dbReference type="GO" id="GO:0005840">
    <property type="term" value="C:ribosome"/>
    <property type="evidence" value="ECO:0007669"/>
    <property type="project" value="UniProtKB-KW"/>
</dbReference>
<evidence type="ECO:0000256" key="3">
    <source>
        <dbReference type="RuleBase" id="RU003910"/>
    </source>
</evidence>
<reference evidence="5" key="1">
    <citation type="journal article" date="2020" name="mSystems">
        <title>Genome- and Community-Level Interaction Insights into Carbon Utilization and Element Cycling Functions of Hydrothermarchaeota in Hydrothermal Sediment.</title>
        <authorList>
            <person name="Zhou Z."/>
            <person name="Liu Y."/>
            <person name="Xu W."/>
            <person name="Pan J."/>
            <person name="Luo Z.H."/>
            <person name="Li M."/>
        </authorList>
    </citation>
    <scope>NUCLEOTIDE SEQUENCE [LARGE SCALE GENOMIC DNA]</scope>
    <source>
        <strain evidence="5">HyVt-365</strain>
    </source>
</reference>
<organism evidence="5">
    <name type="scientific">candidate division WWE3 bacterium</name>
    <dbReference type="NCBI Taxonomy" id="2053526"/>
    <lineage>
        <taxon>Bacteria</taxon>
        <taxon>Katanobacteria</taxon>
    </lineage>
</organism>
<feature type="region of interest" description="Disordered" evidence="4">
    <location>
        <begin position="1"/>
        <end position="23"/>
    </location>
</feature>
<dbReference type="Proteomes" id="UP000885744">
    <property type="component" value="Unassembled WGS sequence"/>
</dbReference>
<keyword evidence="1 3" id="KW-0689">Ribosomal protein</keyword>
<dbReference type="EMBL" id="DRHH01000050">
    <property type="protein sequence ID" value="HEB14019.1"/>
    <property type="molecule type" value="Genomic_DNA"/>
</dbReference>
<evidence type="ECO:0000256" key="2">
    <source>
        <dbReference type="ARBA" id="ARBA00023274"/>
    </source>
</evidence>
<evidence type="ECO:0000256" key="1">
    <source>
        <dbReference type="ARBA" id="ARBA00022980"/>
    </source>
</evidence>
<gene>
    <name evidence="5" type="primary">rpsR</name>
    <name evidence="5" type="ORF">ENI09_01240</name>
</gene>
<dbReference type="GO" id="GO:1990904">
    <property type="term" value="C:ribonucleoprotein complex"/>
    <property type="evidence" value="ECO:0007669"/>
    <property type="project" value="UniProtKB-KW"/>
</dbReference>
<dbReference type="AlphaFoldDB" id="A0A7C1T5X7"/>
<protein>
    <submittedName>
        <fullName evidence="5">30S ribosomal protein S18</fullName>
    </submittedName>
</protein>
<comment type="similarity">
    <text evidence="3">Belongs to the bacterial ribosomal protein bS18 family.</text>
</comment>
<dbReference type="InterPro" id="IPR001648">
    <property type="entry name" value="Ribosomal_bS18"/>
</dbReference>
<evidence type="ECO:0000256" key="4">
    <source>
        <dbReference type="SAM" id="MobiDB-lite"/>
    </source>
</evidence>
<proteinExistence type="inferred from homology"/>
<dbReference type="NCBIfam" id="TIGR00165">
    <property type="entry name" value="S18"/>
    <property type="match status" value="1"/>
</dbReference>